<comment type="cofactor">
    <cofactor evidence="1">
        <name>Mg(2+)</name>
        <dbReference type="ChEBI" id="CHEBI:18420"/>
    </cofactor>
</comment>
<dbReference type="GO" id="GO:0006102">
    <property type="term" value="P:isocitrate metabolic process"/>
    <property type="evidence" value="ECO:0007669"/>
    <property type="project" value="TreeGrafter"/>
</dbReference>
<organism evidence="8 9">
    <name type="scientific">miscellaneous Crenarchaeota group-1 archaeon SG8-32-3</name>
    <dbReference type="NCBI Taxonomy" id="1685125"/>
    <lineage>
        <taxon>Archaea</taxon>
        <taxon>Candidatus Bathyarchaeota</taxon>
        <taxon>MCG-1</taxon>
    </lineage>
</organism>
<name>A0A0M0BTC5_9ARCH</name>
<dbReference type="GO" id="GO:0019298">
    <property type="term" value="P:coenzyme B biosynthetic process"/>
    <property type="evidence" value="ECO:0007669"/>
    <property type="project" value="UniProtKB-ARBA"/>
</dbReference>
<dbReference type="InterPro" id="IPR019818">
    <property type="entry name" value="IsoCit/isopropylmalate_DH_CS"/>
</dbReference>
<dbReference type="Pfam" id="PF00180">
    <property type="entry name" value="Iso_dh"/>
    <property type="match status" value="1"/>
</dbReference>
<gene>
    <name evidence="8" type="ORF">AC478_02005</name>
</gene>
<evidence type="ECO:0000313" key="8">
    <source>
        <dbReference type="EMBL" id="KON31867.1"/>
    </source>
</evidence>
<evidence type="ECO:0000259" key="7">
    <source>
        <dbReference type="SMART" id="SM01329"/>
    </source>
</evidence>
<keyword evidence="3" id="KW-0479">Metal-binding</keyword>
<proteinExistence type="inferred from homology"/>
<evidence type="ECO:0000256" key="4">
    <source>
        <dbReference type="ARBA" id="ARBA00022842"/>
    </source>
</evidence>
<dbReference type="PROSITE" id="PS00470">
    <property type="entry name" value="IDH_IMDH"/>
    <property type="match status" value="1"/>
</dbReference>
<evidence type="ECO:0000256" key="2">
    <source>
        <dbReference type="ARBA" id="ARBA00007769"/>
    </source>
</evidence>
<dbReference type="InterPro" id="IPR024084">
    <property type="entry name" value="IsoPropMal-DH-like_dom"/>
</dbReference>
<reference evidence="9" key="1">
    <citation type="submission" date="2015-06" db="EMBL/GenBank/DDBJ databases">
        <title>New insights into the roles of widespread benthic archaea in carbon and nitrogen cycling.</title>
        <authorList>
            <person name="Lazar C.S."/>
            <person name="Baker B.J."/>
            <person name="Seitz K.W."/>
            <person name="Hyde A.S."/>
            <person name="Dick G.J."/>
            <person name="Hinrichs K.-U."/>
            <person name="Teske A.P."/>
        </authorList>
    </citation>
    <scope>NUCLEOTIDE SEQUENCE [LARGE SCALE GENOMIC DNA]</scope>
</reference>
<evidence type="ECO:0000256" key="3">
    <source>
        <dbReference type="ARBA" id="ARBA00022723"/>
    </source>
</evidence>
<dbReference type="SUPFAM" id="SSF53659">
    <property type="entry name" value="Isocitrate/Isopropylmalate dehydrogenase-like"/>
    <property type="match status" value="1"/>
</dbReference>
<dbReference type="PANTHER" id="PTHR11835:SF77">
    <property type="entry name" value="ISOCITRATE_ISOPROPYLMALATE DEHYDROGENASE FAMILY PROTEIN"/>
    <property type="match status" value="1"/>
</dbReference>
<feature type="domain" description="Isopropylmalate dehydrogenase-like" evidence="7">
    <location>
        <begin position="6"/>
        <end position="334"/>
    </location>
</feature>
<dbReference type="GO" id="GO:0051287">
    <property type="term" value="F:NAD binding"/>
    <property type="evidence" value="ECO:0007669"/>
    <property type="project" value="InterPro"/>
</dbReference>
<dbReference type="EMBL" id="LFWV01000021">
    <property type="protein sequence ID" value="KON31867.1"/>
    <property type="molecule type" value="Genomic_DNA"/>
</dbReference>
<evidence type="ECO:0000256" key="6">
    <source>
        <dbReference type="ARBA" id="ARBA00023027"/>
    </source>
</evidence>
<protein>
    <recommendedName>
        <fullName evidence="7">Isopropylmalate dehydrogenase-like domain-containing protein</fullName>
    </recommendedName>
</protein>
<sequence length="341" mass="36664">MAKTYSVAVLKGDGIGPEVTEAAVKVLEAIQDTSNLKLNFLYGEAGYHCIPEYGTNLPEVTVALLKKTDACVKGPMTTPEEPGAPVSAAVKIRKKFNLYANVRPCRSYPNVDALRSDIDLVVVRENTEGMYSGVEYKVSPGVSVAMRIITQKASSLVAEYAFKLAEKRRKHLTYVHKANILRVTDGVFNDAVKAAAKNHPDVTVDDVHIDAMAMHLVKKPETYDVIVTTNLFGDVISDEAAQVTGSLGLAAGANIGDSYGMFEPVHGSAPKYTGMNRVNPTATIMAVQMMMDYLGEKEAAAKIENAVMQVLKEGKVRTKDLGGSSTTSEMSDAIASKVKAL</sequence>
<evidence type="ECO:0000256" key="1">
    <source>
        <dbReference type="ARBA" id="ARBA00001946"/>
    </source>
</evidence>
<keyword evidence="6" id="KW-0520">NAD</keyword>
<dbReference type="SMART" id="SM01329">
    <property type="entry name" value="Iso_dh"/>
    <property type="match status" value="1"/>
</dbReference>
<comment type="caution">
    <text evidence="8">The sequence shown here is derived from an EMBL/GenBank/DDBJ whole genome shotgun (WGS) entry which is preliminary data.</text>
</comment>
<dbReference type="GO" id="GO:0000287">
    <property type="term" value="F:magnesium ion binding"/>
    <property type="evidence" value="ECO:0007669"/>
    <property type="project" value="InterPro"/>
</dbReference>
<dbReference type="AlphaFoldDB" id="A0A0M0BTC5"/>
<keyword evidence="4" id="KW-0460">Magnesium</keyword>
<dbReference type="PANTHER" id="PTHR11835">
    <property type="entry name" value="DECARBOXYLATING DEHYDROGENASES-ISOCITRATE, ISOPROPYLMALATE, TARTRATE"/>
    <property type="match status" value="1"/>
</dbReference>
<accession>A0A0M0BTC5</accession>
<dbReference type="GO" id="GO:0006099">
    <property type="term" value="P:tricarboxylic acid cycle"/>
    <property type="evidence" value="ECO:0007669"/>
    <property type="project" value="TreeGrafter"/>
</dbReference>
<evidence type="ECO:0000256" key="5">
    <source>
        <dbReference type="ARBA" id="ARBA00023002"/>
    </source>
</evidence>
<comment type="similarity">
    <text evidence="2">Belongs to the isocitrate and isopropylmalate dehydrogenases family.</text>
</comment>
<dbReference type="GO" id="GO:0004449">
    <property type="term" value="F:isocitrate dehydrogenase (NAD+) activity"/>
    <property type="evidence" value="ECO:0007669"/>
    <property type="project" value="TreeGrafter"/>
</dbReference>
<evidence type="ECO:0000313" key="9">
    <source>
        <dbReference type="Proteomes" id="UP000054016"/>
    </source>
</evidence>
<dbReference type="Proteomes" id="UP000054016">
    <property type="component" value="Unassembled WGS sequence"/>
</dbReference>
<keyword evidence="5" id="KW-0560">Oxidoreductase</keyword>
<dbReference type="PATRIC" id="fig|1685125.3.peg.449"/>
<dbReference type="Gene3D" id="3.40.718.10">
    <property type="entry name" value="Isopropylmalate Dehydrogenase"/>
    <property type="match status" value="1"/>
</dbReference>
<dbReference type="FunFam" id="3.40.718.10:FF:000019">
    <property type="entry name" value="Homoisocitrate dehydrogenase"/>
    <property type="match status" value="1"/>
</dbReference>